<dbReference type="AlphaFoldDB" id="C6C373"/>
<evidence type="ECO:0000256" key="3">
    <source>
        <dbReference type="ARBA" id="ARBA00022795"/>
    </source>
</evidence>
<dbReference type="Proteomes" id="UP000002734">
    <property type="component" value="Chromosome"/>
</dbReference>
<organism evidence="7 8">
    <name type="scientific">Musicola paradisiaca (strain Ech703)</name>
    <name type="common">Dickeya paradisiaca</name>
    <name type="synonym">Dickeya dadantii</name>
    <dbReference type="NCBI Taxonomy" id="579405"/>
    <lineage>
        <taxon>Bacteria</taxon>
        <taxon>Pseudomonadati</taxon>
        <taxon>Pseudomonadota</taxon>
        <taxon>Gammaproteobacteria</taxon>
        <taxon>Enterobacterales</taxon>
        <taxon>Pectobacteriaceae</taxon>
        <taxon>Musicola</taxon>
    </lineage>
</organism>
<protein>
    <recommendedName>
        <fullName evidence="5">Flagellar protein FliT</fullName>
    </recommendedName>
</protein>
<accession>C6C373</accession>
<proteinExistence type="predicted"/>
<dbReference type="InterPro" id="IPR008622">
    <property type="entry name" value="FliT"/>
</dbReference>
<evidence type="ECO:0000256" key="1">
    <source>
        <dbReference type="ARBA" id="ARBA00004514"/>
    </source>
</evidence>
<reference evidence="7" key="1">
    <citation type="submission" date="2009-06" db="EMBL/GenBank/DDBJ databases">
        <title>Complete sequence of Dickeya dadantii Ech703.</title>
        <authorList>
            <consortium name="US DOE Joint Genome Institute"/>
            <person name="Lucas S."/>
            <person name="Copeland A."/>
            <person name="Lapidus A."/>
            <person name="Glavina del Rio T."/>
            <person name="Dalin E."/>
            <person name="Tice H."/>
            <person name="Bruce D."/>
            <person name="Goodwin L."/>
            <person name="Pitluck S."/>
            <person name="Chertkov O."/>
            <person name="Brettin T."/>
            <person name="Detter J.C."/>
            <person name="Han C."/>
            <person name="Larimer F."/>
            <person name="Land M."/>
            <person name="Hauser L."/>
            <person name="Kyrpides N."/>
            <person name="Mikhailova N."/>
            <person name="Balakrishnan V."/>
            <person name="Glasner J."/>
            <person name="Perna N.T."/>
        </authorList>
    </citation>
    <scope>NUCLEOTIDE SEQUENCE [LARGE SCALE GENOMIC DNA]</scope>
    <source>
        <strain evidence="7">Ech703</strain>
    </source>
</reference>
<sequence length="124" mass="14239">MDAHKSALICYQQILELSDRMLQLAMQSEWEKLIELEQEYLSAVSKLTSLIEGKNLTLTPLDQERIKVYLEKILNNEQTIRDKLQARMDELRELIGQSTRQQSVNAAYHKFSSGNSMLPGGGKR</sequence>
<feature type="coiled-coil region" evidence="6">
    <location>
        <begin position="74"/>
        <end position="101"/>
    </location>
</feature>
<evidence type="ECO:0000256" key="5">
    <source>
        <dbReference type="ARBA" id="ARBA00093797"/>
    </source>
</evidence>
<dbReference type="RefSeq" id="WP_012765155.1">
    <property type="nucleotide sequence ID" value="NC_012880.1"/>
</dbReference>
<evidence type="ECO:0000313" key="7">
    <source>
        <dbReference type="EMBL" id="ACS85338.1"/>
    </source>
</evidence>
<evidence type="ECO:0000313" key="8">
    <source>
        <dbReference type="Proteomes" id="UP000002734"/>
    </source>
</evidence>
<name>C6C373_MUSP7</name>
<keyword evidence="7" id="KW-0282">Flagellum</keyword>
<evidence type="ECO:0000256" key="4">
    <source>
        <dbReference type="ARBA" id="ARBA00023186"/>
    </source>
</evidence>
<keyword evidence="7" id="KW-0969">Cilium</keyword>
<dbReference type="eggNOG" id="ENOG5032ZV7">
    <property type="taxonomic scope" value="Bacteria"/>
</dbReference>
<keyword evidence="6" id="KW-0175">Coiled coil</keyword>
<dbReference type="HOGENOM" id="CLU_155793_1_0_6"/>
<keyword evidence="8" id="KW-1185">Reference proteome</keyword>
<keyword evidence="7" id="KW-0966">Cell projection</keyword>
<evidence type="ECO:0000256" key="6">
    <source>
        <dbReference type="SAM" id="Coils"/>
    </source>
</evidence>
<dbReference type="Gene3D" id="1.20.58.380">
    <property type="entry name" value="Flagellar protein flit"/>
    <property type="match status" value="1"/>
</dbReference>
<dbReference type="STRING" id="579405.Dd703_1538"/>
<dbReference type="KEGG" id="dda:Dd703_1538"/>
<keyword evidence="4" id="KW-0143">Chaperone</keyword>
<keyword evidence="2" id="KW-0963">Cytoplasm</keyword>
<dbReference type="Pfam" id="PF05400">
    <property type="entry name" value="FliT"/>
    <property type="match status" value="1"/>
</dbReference>
<gene>
    <name evidence="7" type="ordered locus">Dd703_1538</name>
</gene>
<dbReference type="GO" id="GO:0044781">
    <property type="term" value="P:bacterial-type flagellum organization"/>
    <property type="evidence" value="ECO:0007669"/>
    <property type="project" value="UniProtKB-KW"/>
</dbReference>
<evidence type="ECO:0000256" key="2">
    <source>
        <dbReference type="ARBA" id="ARBA00022490"/>
    </source>
</evidence>
<comment type="subcellular location">
    <subcellularLocation>
        <location evidence="1">Cytoplasm</location>
        <location evidence="1">Cytosol</location>
    </subcellularLocation>
</comment>
<keyword evidence="3" id="KW-1005">Bacterial flagellum biogenesis</keyword>
<dbReference type="EMBL" id="CP001654">
    <property type="protein sequence ID" value="ACS85338.1"/>
    <property type="molecule type" value="Genomic_DNA"/>
</dbReference>